<comment type="similarity">
    <text evidence="2">Belongs to the importin beta family.</text>
</comment>
<dbReference type="SUPFAM" id="SSF48371">
    <property type="entry name" value="ARM repeat"/>
    <property type="match status" value="1"/>
</dbReference>
<keyword evidence="8" id="KW-1185">Reference proteome</keyword>
<keyword evidence="4" id="KW-0539">Nucleus</keyword>
<dbReference type="GO" id="GO:0006606">
    <property type="term" value="P:protein import into nucleus"/>
    <property type="evidence" value="ECO:0007669"/>
    <property type="project" value="TreeGrafter"/>
</dbReference>
<feature type="domain" description="Importin N-terminal" evidence="6">
    <location>
        <begin position="28"/>
        <end position="107"/>
    </location>
</feature>
<reference evidence="7 8" key="1">
    <citation type="journal article" date="2024" name="Nat. Commun.">
        <title>Phylogenomics reveals the evolutionary origins of lichenization in chlorophyte algae.</title>
        <authorList>
            <person name="Puginier C."/>
            <person name="Libourel C."/>
            <person name="Otte J."/>
            <person name="Skaloud P."/>
            <person name="Haon M."/>
            <person name="Grisel S."/>
            <person name="Petersen M."/>
            <person name="Berrin J.G."/>
            <person name="Delaux P.M."/>
            <person name="Dal Grande F."/>
            <person name="Keller J."/>
        </authorList>
    </citation>
    <scope>NUCLEOTIDE SEQUENCE [LARGE SCALE GENOMIC DNA]</scope>
    <source>
        <strain evidence="7 8">SAG 2145</strain>
    </source>
</reference>
<dbReference type="PANTHER" id="PTHR10997">
    <property type="entry name" value="IMPORTIN-7, 8, 11"/>
    <property type="match status" value="1"/>
</dbReference>
<keyword evidence="3" id="KW-0813">Transport</keyword>
<dbReference type="GO" id="GO:0031267">
    <property type="term" value="F:small GTPase binding"/>
    <property type="evidence" value="ECO:0007669"/>
    <property type="project" value="InterPro"/>
</dbReference>
<dbReference type="PANTHER" id="PTHR10997:SF70">
    <property type="entry name" value="IMPORTIN N-TERMINAL DOMAIN-CONTAINING PROTEIN"/>
    <property type="match status" value="1"/>
</dbReference>
<dbReference type="PROSITE" id="PS50166">
    <property type="entry name" value="IMPORTIN_B_NT"/>
    <property type="match status" value="1"/>
</dbReference>
<gene>
    <name evidence="7" type="ORF">WJX74_010497</name>
</gene>
<dbReference type="InterPro" id="IPR058669">
    <property type="entry name" value="TPR_IPO7/11-like"/>
</dbReference>
<dbReference type="SMART" id="SM00913">
    <property type="entry name" value="IBN_N"/>
    <property type="match status" value="1"/>
</dbReference>
<evidence type="ECO:0000256" key="1">
    <source>
        <dbReference type="ARBA" id="ARBA00004123"/>
    </source>
</evidence>
<evidence type="ECO:0000313" key="7">
    <source>
        <dbReference type="EMBL" id="KAK9821206.1"/>
    </source>
</evidence>
<accession>A0AAW1QIC1</accession>
<evidence type="ECO:0000256" key="3">
    <source>
        <dbReference type="ARBA" id="ARBA00022448"/>
    </source>
</evidence>
<evidence type="ECO:0000256" key="2">
    <source>
        <dbReference type="ARBA" id="ARBA00007991"/>
    </source>
</evidence>
<dbReference type="Pfam" id="PF25758">
    <property type="entry name" value="TPR_IPO11"/>
    <property type="match status" value="1"/>
</dbReference>
<evidence type="ECO:0000256" key="4">
    <source>
        <dbReference type="ARBA" id="ARBA00023242"/>
    </source>
</evidence>
<dbReference type="GO" id="GO:0005829">
    <property type="term" value="C:cytosol"/>
    <property type="evidence" value="ECO:0007669"/>
    <property type="project" value="TreeGrafter"/>
</dbReference>
<organism evidence="7 8">
    <name type="scientific">Apatococcus lobatus</name>
    <dbReference type="NCBI Taxonomy" id="904363"/>
    <lineage>
        <taxon>Eukaryota</taxon>
        <taxon>Viridiplantae</taxon>
        <taxon>Chlorophyta</taxon>
        <taxon>core chlorophytes</taxon>
        <taxon>Trebouxiophyceae</taxon>
        <taxon>Chlorellales</taxon>
        <taxon>Chlorellaceae</taxon>
        <taxon>Apatococcus</taxon>
    </lineage>
</organism>
<dbReference type="InterPro" id="IPR011989">
    <property type="entry name" value="ARM-like"/>
</dbReference>
<name>A0AAW1QIC1_9CHLO</name>
<feature type="region of interest" description="Disordered" evidence="5">
    <location>
        <begin position="618"/>
        <end position="650"/>
    </location>
</feature>
<feature type="compositionally biased region" description="Polar residues" evidence="5">
    <location>
        <begin position="633"/>
        <end position="645"/>
    </location>
</feature>
<dbReference type="InterPro" id="IPR001494">
    <property type="entry name" value="Importin-beta_N"/>
</dbReference>
<comment type="subcellular location">
    <subcellularLocation>
        <location evidence="1">Nucleus</location>
    </subcellularLocation>
</comment>
<sequence>MEQQITPDQVFQVLKGTFHNDNTLRQTAEAQLRQWEGDAAPGFLQSLIAILEQVQTIEEGSRLQAAVLAKNAVGSSWRKTLGSREWSRVPDQEKQRVRDSALQLLLSEQSSRIAVQLALLVTNISRFDFPAHWPSLLTDLASACMPDSPVPLPGRERAMLALKHVLRALRSKRIVVETPRPNSGHMSPQGLRPLADRITQERQQINSSAESIFMPLRQIWEVGMTALMHRSEQWESKAHLAVRALSALKELLLLLPTWDSIKADITRFWGEAHAVSEGLFSTFLAGPPATQEGLAALYASQAFERMIQCVMTALDRNPLDFAACLPHFLKLYCDTALVSMDAATVHSIRPKRRVLLTRFLARALLSPFYREEWLQSPVPDSLPLLQRERAQQGRIQSNAASAALGNMLSTKPGGQAPKLMEAIITKYVALSPEELEEWRVDPEGYVRGIDVELSPDADSPRPCGLALLLCMLERGDKDVSMALLGLAQQLQTQPASAQRDLAQEACYRAIGEGFMHSAEHVSFADWYSQELRFLLQAPPSRDISSNALRARALWLIGACGSDLPQNLWEEALLLVAQHMQASDLVVALTAIAALMPLLTIILEEEQVIRHEKELQKRHQMTPEAAAAHMQAASLSDQPAESNAELSDSRPVDNAAHEQRLNILQKSAGTILSSVFSLMQDRLQEVESLVRVLQLVTILVEVLGDGVDPYLATLTDSLPKVWSKTHSNEGSGQSGAVARLHSALIAVLTHLVSRMGAQAASQSEVQGVLFPLLTHATDASLPESEVLIEEALRLWRAVLGATDQIPFEFANLMPNLWKILERGKDNAAAYAVIEALLLGGIADMSAVCGDVVFLCMRDSVKTIAQSFDDSGHGEANSSEAQAAASLAALMLSLYPNLIPETSALDGLSLALQNGEPGTKDSMISWIQTLRYMAVAVASKEMQAHGLSGGVVGTSESFLEVLARLLFRQPAALQLLLQGQDSKAEARFVEWWIRLASARYLEEVLGMPAMAALGRLRRRLAAASLCALICAGSCASLRDPAQCAHALSLSFVCLSEDAEFQGDQQDLASAAAEERSDRIVKARLQLARTDALRTLSISHALQAAAKAAASHCGEQALLEAMSWLDSRMEQSLRTILHSNPAAQPPSLPAGLA</sequence>
<dbReference type="Gene3D" id="1.25.10.10">
    <property type="entry name" value="Leucine-rich Repeat Variant"/>
    <property type="match status" value="1"/>
</dbReference>
<dbReference type="InterPro" id="IPR016024">
    <property type="entry name" value="ARM-type_fold"/>
</dbReference>
<evidence type="ECO:0000259" key="6">
    <source>
        <dbReference type="PROSITE" id="PS50166"/>
    </source>
</evidence>
<dbReference type="GO" id="GO:0005635">
    <property type="term" value="C:nuclear envelope"/>
    <property type="evidence" value="ECO:0007669"/>
    <property type="project" value="TreeGrafter"/>
</dbReference>
<dbReference type="EMBL" id="JALJOS010000040">
    <property type="protein sequence ID" value="KAK9821206.1"/>
    <property type="molecule type" value="Genomic_DNA"/>
</dbReference>
<proteinExistence type="inferred from homology"/>
<evidence type="ECO:0000313" key="8">
    <source>
        <dbReference type="Proteomes" id="UP001438707"/>
    </source>
</evidence>
<evidence type="ECO:0000256" key="5">
    <source>
        <dbReference type="SAM" id="MobiDB-lite"/>
    </source>
</evidence>
<comment type="caution">
    <text evidence="7">The sequence shown here is derived from an EMBL/GenBank/DDBJ whole genome shotgun (WGS) entry which is preliminary data.</text>
</comment>
<dbReference type="Pfam" id="PF03810">
    <property type="entry name" value="IBN_N"/>
    <property type="match status" value="1"/>
</dbReference>
<dbReference type="AlphaFoldDB" id="A0AAW1QIC1"/>
<protein>
    <recommendedName>
        <fullName evidence="6">Importin N-terminal domain-containing protein</fullName>
    </recommendedName>
</protein>
<dbReference type="Proteomes" id="UP001438707">
    <property type="component" value="Unassembled WGS sequence"/>
</dbReference>